<protein>
    <submittedName>
        <fullName evidence="1">Uncharacterized protein</fullName>
    </submittedName>
</protein>
<dbReference type="AlphaFoldDB" id="A0A3B0PGH1"/>
<gene>
    <name evidence="1" type="ORF">NCTC10115_01151</name>
</gene>
<accession>A0A3B0PGH1</accession>
<dbReference type="EMBL" id="LS991952">
    <property type="protein sequence ID" value="SYV94950.1"/>
    <property type="molecule type" value="Genomic_DNA"/>
</dbReference>
<proteinExistence type="predicted"/>
<organism evidence="1 2">
    <name type="scientific">Mycoplasmoides gallisepticum</name>
    <name type="common">Mycoplasma gallisepticum</name>
    <dbReference type="NCBI Taxonomy" id="2096"/>
    <lineage>
        <taxon>Bacteria</taxon>
        <taxon>Bacillati</taxon>
        <taxon>Mycoplasmatota</taxon>
        <taxon>Mycoplasmoidales</taxon>
        <taxon>Mycoplasmoidaceae</taxon>
        <taxon>Mycoplasmoides</taxon>
    </lineage>
</organism>
<dbReference type="Proteomes" id="UP000260136">
    <property type="component" value="Chromosome"/>
</dbReference>
<reference evidence="2" key="1">
    <citation type="submission" date="2018-06" db="EMBL/GenBank/DDBJ databases">
        <authorList>
            <consortium name="Pathogen Informatics"/>
        </authorList>
    </citation>
    <scope>NUCLEOTIDE SEQUENCE [LARGE SCALE GENOMIC DNA]</scope>
    <source>
        <strain evidence="2">NCTC10115</strain>
    </source>
</reference>
<evidence type="ECO:0000313" key="2">
    <source>
        <dbReference type="Proteomes" id="UP000260136"/>
    </source>
</evidence>
<feature type="non-terminal residue" evidence="1">
    <location>
        <position position="82"/>
    </location>
</feature>
<sequence>MILPSFKTVDEIAQLTDDTRVRLEIDTLDQVGSDTKKVQPNFWKKFIELSLNRFNESTIDYTSRLSSFFSGNFTDEELKENW</sequence>
<evidence type="ECO:0000313" key="1">
    <source>
        <dbReference type="EMBL" id="SYV94950.1"/>
    </source>
</evidence>
<name>A0A3B0PGH1_MYCGL</name>